<dbReference type="SUPFAM" id="SSF56935">
    <property type="entry name" value="Porins"/>
    <property type="match status" value="1"/>
</dbReference>
<evidence type="ECO:0000256" key="6">
    <source>
        <dbReference type="ARBA" id="ARBA00023237"/>
    </source>
</evidence>
<comment type="caution">
    <text evidence="7">The sequence shown here is derived from an EMBL/GenBank/DDBJ whole genome shotgun (WGS) entry which is preliminary data.</text>
</comment>
<gene>
    <name evidence="7" type="ORF">SDC9_178299</name>
</gene>
<evidence type="ECO:0000256" key="4">
    <source>
        <dbReference type="ARBA" id="ARBA00022729"/>
    </source>
</evidence>
<reference evidence="7" key="1">
    <citation type="submission" date="2019-08" db="EMBL/GenBank/DDBJ databases">
        <authorList>
            <person name="Kucharzyk K."/>
            <person name="Murdoch R.W."/>
            <person name="Higgins S."/>
            <person name="Loffler F."/>
        </authorList>
    </citation>
    <scope>NUCLEOTIDE SEQUENCE</scope>
</reference>
<comment type="subcellular location">
    <subcellularLocation>
        <location evidence="1">Cell outer membrane</location>
        <topology evidence="1">Multi-pass membrane protein</topology>
    </subcellularLocation>
</comment>
<protein>
    <recommendedName>
        <fullName evidence="8">Outer membrane protein beta-barrel domain-containing protein</fullName>
    </recommendedName>
</protein>
<dbReference type="InterPro" id="IPR005017">
    <property type="entry name" value="OMPP1/FadL/TodX"/>
</dbReference>
<evidence type="ECO:0000256" key="3">
    <source>
        <dbReference type="ARBA" id="ARBA00022692"/>
    </source>
</evidence>
<sequence length="101" mass="11279">MIYRLGGEYQCSSKFAFRLGFIFDSTPVDTSYYGPETPAANKLSFTTGFTYRPMDILAVDFGFQYLNGIKISGKHPTTFGSFDGDYKTTAFLPTLGVHINF</sequence>
<keyword evidence="3" id="KW-0812">Transmembrane</keyword>
<evidence type="ECO:0000256" key="1">
    <source>
        <dbReference type="ARBA" id="ARBA00004571"/>
    </source>
</evidence>
<dbReference type="AlphaFoldDB" id="A0A645GVJ1"/>
<dbReference type="GO" id="GO:0009279">
    <property type="term" value="C:cell outer membrane"/>
    <property type="evidence" value="ECO:0007669"/>
    <property type="project" value="UniProtKB-SubCell"/>
</dbReference>
<dbReference type="Pfam" id="PF03349">
    <property type="entry name" value="Toluene_X"/>
    <property type="match status" value="1"/>
</dbReference>
<keyword evidence="2" id="KW-1134">Transmembrane beta strand</keyword>
<evidence type="ECO:0000256" key="2">
    <source>
        <dbReference type="ARBA" id="ARBA00022452"/>
    </source>
</evidence>
<evidence type="ECO:0000313" key="7">
    <source>
        <dbReference type="EMBL" id="MPN30828.1"/>
    </source>
</evidence>
<accession>A0A645GVJ1</accession>
<name>A0A645GVJ1_9ZZZZ</name>
<keyword evidence="4" id="KW-0732">Signal</keyword>
<evidence type="ECO:0008006" key="8">
    <source>
        <dbReference type="Google" id="ProtNLM"/>
    </source>
</evidence>
<proteinExistence type="predicted"/>
<dbReference type="Gene3D" id="2.40.160.60">
    <property type="entry name" value="Outer membrane protein transport protein (OMPP1/FadL/TodX)"/>
    <property type="match status" value="1"/>
</dbReference>
<keyword evidence="5" id="KW-0472">Membrane</keyword>
<dbReference type="EMBL" id="VSSQ01082096">
    <property type="protein sequence ID" value="MPN30828.1"/>
    <property type="molecule type" value="Genomic_DNA"/>
</dbReference>
<evidence type="ECO:0000256" key="5">
    <source>
        <dbReference type="ARBA" id="ARBA00023136"/>
    </source>
</evidence>
<keyword evidence="6" id="KW-0998">Cell outer membrane</keyword>
<organism evidence="7">
    <name type="scientific">bioreactor metagenome</name>
    <dbReference type="NCBI Taxonomy" id="1076179"/>
    <lineage>
        <taxon>unclassified sequences</taxon>
        <taxon>metagenomes</taxon>
        <taxon>ecological metagenomes</taxon>
    </lineage>
</organism>